<dbReference type="OrthoDB" id="1306310at2759"/>
<protein>
    <submittedName>
        <fullName evidence="1">Uncharacterized protein</fullName>
    </submittedName>
</protein>
<accession>A0A8S0S160</accession>
<dbReference type="EMBL" id="CACTIH010003839">
    <property type="protein sequence ID" value="CAA2986055.1"/>
    <property type="molecule type" value="Genomic_DNA"/>
</dbReference>
<gene>
    <name evidence="1" type="ORF">OLEA9_A056286</name>
</gene>
<organism evidence="1 2">
    <name type="scientific">Olea europaea subsp. europaea</name>
    <dbReference type="NCBI Taxonomy" id="158383"/>
    <lineage>
        <taxon>Eukaryota</taxon>
        <taxon>Viridiplantae</taxon>
        <taxon>Streptophyta</taxon>
        <taxon>Embryophyta</taxon>
        <taxon>Tracheophyta</taxon>
        <taxon>Spermatophyta</taxon>
        <taxon>Magnoliopsida</taxon>
        <taxon>eudicotyledons</taxon>
        <taxon>Gunneridae</taxon>
        <taxon>Pentapetalae</taxon>
        <taxon>asterids</taxon>
        <taxon>lamiids</taxon>
        <taxon>Lamiales</taxon>
        <taxon>Oleaceae</taxon>
        <taxon>Oleeae</taxon>
        <taxon>Olea</taxon>
    </lineage>
</organism>
<keyword evidence="2" id="KW-1185">Reference proteome</keyword>
<proteinExistence type="predicted"/>
<sequence>MRLSLILKATIKPKKPGEIIKVSPDTEEIVEKDKAQKKDNVKTKKPEEIINISPDTEEVVKKAEPMKQEKAGEGSLKKKAPTLTLTFCAAACGLSKKPKEQIAIDAADVYVEYVEEIYKFYKSVEGVFHPVAADHNLKMNYGKYSSCCTPTTE</sequence>
<evidence type="ECO:0000313" key="2">
    <source>
        <dbReference type="Proteomes" id="UP000594638"/>
    </source>
</evidence>
<evidence type="ECO:0000313" key="1">
    <source>
        <dbReference type="EMBL" id="CAA2986055.1"/>
    </source>
</evidence>
<dbReference type="AlphaFoldDB" id="A0A8S0S160"/>
<reference evidence="1 2" key="1">
    <citation type="submission" date="2019-12" db="EMBL/GenBank/DDBJ databases">
        <authorList>
            <person name="Alioto T."/>
            <person name="Alioto T."/>
            <person name="Gomez Garrido J."/>
        </authorList>
    </citation>
    <scope>NUCLEOTIDE SEQUENCE [LARGE SCALE GENOMIC DNA]</scope>
</reference>
<comment type="caution">
    <text evidence="1">The sequence shown here is derived from an EMBL/GenBank/DDBJ whole genome shotgun (WGS) entry which is preliminary data.</text>
</comment>
<name>A0A8S0S160_OLEEU</name>
<dbReference type="Proteomes" id="UP000594638">
    <property type="component" value="Unassembled WGS sequence"/>
</dbReference>
<dbReference type="Gramene" id="OE9A056286T1">
    <property type="protein sequence ID" value="OE9A056286C1"/>
    <property type="gene ID" value="OE9A056286"/>
</dbReference>